<dbReference type="NCBIfam" id="NF001808">
    <property type="entry name" value="PRK00522.1"/>
    <property type="match status" value="1"/>
</dbReference>
<dbReference type="EMBL" id="CP032098">
    <property type="protein sequence ID" value="AXX92775.1"/>
    <property type="molecule type" value="Genomic_DNA"/>
</dbReference>
<reference evidence="7 10" key="2">
    <citation type="submission" date="2018-08" db="EMBL/GenBank/DDBJ databases">
        <title>Complete genome of the Arcobacter molluscorum type strain LMG 25693.</title>
        <authorList>
            <person name="Miller W.G."/>
            <person name="Yee E."/>
            <person name="Bono J.L."/>
        </authorList>
    </citation>
    <scope>NUCLEOTIDE SEQUENCE [LARGE SCALE GENOMIC DNA]</scope>
    <source>
        <strain evidence="7 10">CECT 7696</strain>
    </source>
</reference>
<keyword evidence="4" id="KW-1015">Disulfide bond</keyword>
<dbReference type="PANTHER" id="PTHR43110">
    <property type="entry name" value="THIOL PEROXIDASE"/>
    <property type="match status" value="1"/>
</dbReference>
<keyword evidence="9" id="KW-1185">Reference proteome</keyword>
<dbReference type="RefSeq" id="WP_099343489.1">
    <property type="nucleotide sequence ID" value="NZ_CP032098.1"/>
</dbReference>
<dbReference type="InterPro" id="IPR013766">
    <property type="entry name" value="Thioredoxin_domain"/>
</dbReference>
<name>A0A2G1DF06_9BACT</name>
<evidence type="ECO:0000256" key="3">
    <source>
        <dbReference type="ARBA" id="ARBA00023002"/>
    </source>
</evidence>
<evidence type="ECO:0000256" key="1">
    <source>
        <dbReference type="ARBA" id="ARBA00022559"/>
    </source>
</evidence>
<dbReference type="Proteomes" id="UP000262712">
    <property type="component" value="Chromosome"/>
</dbReference>
<dbReference type="GO" id="GO:0008379">
    <property type="term" value="F:thioredoxin peroxidase activity"/>
    <property type="evidence" value="ECO:0007669"/>
    <property type="project" value="InterPro"/>
</dbReference>
<gene>
    <name evidence="7" type="primary">tpx2</name>
    <name evidence="7" type="ORF">AMOL_1811</name>
    <name evidence="8" type="ORF">CPU12_12695</name>
</gene>
<dbReference type="PROSITE" id="PS51352">
    <property type="entry name" value="THIOREDOXIN_2"/>
    <property type="match status" value="1"/>
</dbReference>
<dbReference type="Gene3D" id="3.40.30.10">
    <property type="entry name" value="Glutaredoxin"/>
    <property type="match status" value="1"/>
</dbReference>
<dbReference type="Proteomes" id="UP000221222">
    <property type="component" value="Unassembled WGS sequence"/>
</dbReference>
<evidence type="ECO:0000256" key="2">
    <source>
        <dbReference type="ARBA" id="ARBA00022862"/>
    </source>
</evidence>
<keyword evidence="3 7" id="KW-0560">Oxidoreductase</keyword>
<reference evidence="8 9" key="1">
    <citation type="submission" date="2017-09" db="EMBL/GenBank/DDBJ databases">
        <title>Arcobacter canalis sp. nov., a new species isolated from a water canal contaminated with urban sewage.</title>
        <authorList>
            <person name="Perez-Cataluna A."/>
            <person name="Salas-Masso N."/>
            <person name="Figueras M.J."/>
        </authorList>
    </citation>
    <scope>NUCLEOTIDE SEQUENCE [LARGE SCALE GENOMIC DNA]</scope>
    <source>
        <strain evidence="8 9">F98-3</strain>
    </source>
</reference>
<dbReference type="InterPro" id="IPR002065">
    <property type="entry name" value="TPX"/>
</dbReference>
<sequence>MSKVMRKGQLVETIGELPKVGSVAPDFTLVKTDLSEITLANLKGSKTILNIFPSIDTPTCARSVRQFNKKAAENENVKVLCVSADLPFASIRFCAAEGIENVIVASSFRSSFGKDYEVTFTTGLLKGLLSRAIVVIDEDGKVIYTQQVSDTSDEPDYEKALAVL</sequence>
<dbReference type="Pfam" id="PF08534">
    <property type="entry name" value="Redoxin"/>
    <property type="match status" value="1"/>
</dbReference>
<evidence type="ECO:0000256" key="4">
    <source>
        <dbReference type="ARBA" id="ARBA00023157"/>
    </source>
</evidence>
<dbReference type="PROSITE" id="PS01265">
    <property type="entry name" value="TPX"/>
    <property type="match status" value="1"/>
</dbReference>
<evidence type="ECO:0000313" key="9">
    <source>
        <dbReference type="Proteomes" id="UP000221222"/>
    </source>
</evidence>
<dbReference type="AlphaFoldDB" id="A0A2G1DF06"/>
<protein>
    <submittedName>
        <fullName evidence="8">Lipid hydroperoxide peroxidase</fullName>
        <ecNumber evidence="7">1.11.1.15</ecNumber>
    </submittedName>
</protein>
<evidence type="ECO:0000313" key="8">
    <source>
        <dbReference type="EMBL" id="PHO17030.1"/>
    </source>
</evidence>
<keyword evidence="5" id="KW-0676">Redox-active center</keyword>
<dbReference type="CDD" id="cd03014">
    <property type="entry name" value="PRX_Atyp2cys"/>
    <property type="match status" value="1"/>
</dbReference>
<dbReference type="KEGG" id="amol:AMOL_1811"/>
<evidence type="ECO:0000313" key="10">
    <source>
        <dbReference type="Proteomes" id="UP000262712"/>
    </source>
</evidence>
<accession>A0A2G1DF06</accession>
<dbReference type="SUPFAM" id="SSF52833">
    <property type="entry name" value="Thioredoxin-like"/>
    <property type="match status" value="1"/>
</dbReference>
<dbReference type="EMBL" id="NXFY01000026">
    <property type="protein sequence ID" value="PHO17030.1"/>
    <property type="molecule type" value="Genomic_DNA"/>
</dbReference>
<dbReference type="PANTHER" id="PTHR43110:SF1">
    <property type="entry name" value="THIOL PEROXIDASE"/>
    <property type="match status" value="1"/>
</dbReference>
<keyword evidence="2" id="KW-0049">Antioxidant</keyword>
<evidence type="ECO:0000259" key="6">
    <source>
        <dbReference type="PROSITE" id="PS51352"/>
    </source>
</evidence>
<dbReference type="InterPro" id="IPR050455">
    <property type="entry name" value="Tpx_Peroxidase_subfamily"/>
</dbReference>
<dbReference type="InterPro" id="IPR018219">
    <property type="entry name" value="Tpx_CS"/>
</dbReference>
<dbReference type="InterPro" id="IPR013740">
    <property type="entry name" value="Redoxin"/>
</dbReference>
<dbReference type="EC" id="1.11.1.15" evidence="7"/>
<evidence type="ECO:0000256" key="5">
    <source>
        <dbReference type="ARBA" id="ARBA00023284"/>
    </source>
</evidence>
<feature type="domain" description="Thioredoxin" evidence="6">
    <location>
        <begin position="18"/>
        <end position="164"/>
    </location>
</feature>
<evidence type="ECO:0000313" key="7">
    <source>
        <dbReference type="EMBL" id="AXX92775.1"/>
    </source>
</evidence>
<keyword evidence="1 8" id="KW-0575">Peroxidase</keyword>
<organism evidence="8 9">
    <name type="scientific">Malaciobacter molluscorum LMG 25693</name>
    <dbReference type="NCBI Taxonomy" id="870501"/>
    <lineage>
        <taxon>Bacteria</taxon>
        <taxon>Pseudomonadati</taxon>
        <taxon>Campylobacterota</taxon>
        <taxon>Epsilonproteobacteria</taxon>
        <taxon>Campylobacterales</taxon>
        <taxon>Arcobacteraceae</taxon>
        <taxon>Malaciobacter</taxon>
    </lineage>
</organism>
<proteinExistence type="predicted"/>
<dbReference type="InterPro" id="IPR036249">
    <property type="entry name" value="Thioredoxin-like_sf"/>
</dbReference>